<protein>
    <submittedName>
        <fullName evidence="4">HET-domain-containing protein</fullName>
    </submittedName>
</protein>
<dbReference type="InterPro" id="IPR010730">
    <property type="entry name" value="HET"/>
</dbReference>
<dbReference type="PANTHER" id="PTHR10622">
    <property type="entry name" value="HET DOMAIN-CONTAINING PROTEIN"/>
    <property type="match status" value="1"/>
</dbReference>
<dbReference type="Pfam" id="PF06985">
    <property type="entry name" value="HET"/>
    <property type="match status" value="1"/>
</dbReference>
<dbReference type="PANTHER" id="PTHR10622:SF10">
    <property type="entry name" value="HET DOMAIN-CONTAINING PROTEIN"/>
    <property type="match status" value="1"/>
</dbReference>
<organism evidence="4 5">
    <name type="scientific">Lentinus brumalis</name>
    <dbReference type="NCBI Taxonomy" id="2498619"/>
    <lineage>
        <taxon>Eukaryota</taxon>
        <taxon>Fungi</taxon>
        <taxon>Dikarya</taxon>
        <taxon>Basidiomycota</taxon>
        <taxon>Agaricomycotina</taxon>
        <taxon>Agaricomycetes</taxon>
        <taxon>Polyporales</taxon>
        <taxon>Polyporaceae</taxon>
        <taxon>Lentinus</taxon>
    </lineage>
</organism>
<feature type="domain" description="Heterokaryon incompatibility" evidence="2">
    <location>
        <begin position="22"/>
        <end position="133"/>
    </location>
</feature>
<evidence type="ECO:0000313" key="4">
    <source>
        <dbReference type="EMBL" id="RDX48234.1"/>
    </source>
</evidence>
<evidence type="ECO:0000259" key="3">
    <source>
        <dbReference type="Pfam" id="PF26640"/>
    </source>
</evidence>
<dbReference type="Proteomes" id="UP000256964">
    <property type="component" value="Unassembled WGS sequence"/>
</dbReference>
<gene>
    <name evidence="4" type="ORF">OH76DRAFT_1405152</name>
</gene>
<evidence type="ECO:0000313" key="5">
    <source>
        <dbReference type="Proteomes" id="UP000256964"/>
    </source>
</evidence>
<name>A0A371D6R0_9APHY</name>
<accession>A0A371D6R0</accession>
<dbReference type="InterPro" id="IPR058525">
    <property type="entry name" value="DUF8212"/>
</dbReference>
<proteinExistence type="predicted"/>
<sequence length="620" mass="70238">MWLLDTSSGTFLHVDRPREHRYAALSHVWRSGGELSFRDLKALQLDAEKKRSSIRRRLLRHKGSDDVLSNASDKIRDCCALARRHGYRWVWIDSCCIDKSSSEELSEAINSMYDWYAAADICFAFLDDVGDDHDPRLKDSRFRRSRWFTRGWTLQELIAPAVIVFVSQTWRLIGTKADLGDLVEEVTGVDRAILTHARPLDSVSVARRMSWAAKRNTTREEDRAYSLMGIFGVNMPTIYGEGANAFIRLQEEILKHVPDQSIFLWGPILHDDEVLYRNLDPERTNDDSRYWQSRNLFAWSPDAFISSKNIASIPLEAFECRIGIRSALSEFAVTSQGIRTRLPIIPLHHGADKTTFLAVLACQDAEGRLLALLLYPQREGSSRYYVGHYVGRPQVPRYAYFRAVALRSADVLRSIQVQDLCIPYRQSSLVPRSPINAASPPSFRCPCDIVIPGWVVGRLRQDGFNTTMTASGEGNYVLRITDTTAPFECVLVLSGPNETIQILMWRCSCLGRFLCVSVRCTDTPGFRRAGSSVSAGETVVEPDPGLMSSSGKTQRVGVSPAENVSRCPTGHVATWQEGGKNFAYRDRQLRLAFSTWYTRQDVYTLEMYLDSVKDNVRQYE</sequence>
<dbReference type="OrthoDB" id="5122891at2759"/>
<dbReference type="Pfam" id="PF26640">
    <property type="entry name" value="DUF8212"/>
    <property type="match status" value="1"/>
</dbReference>
<feature type="region of interest" description="Disordered" evidence="1">
    <location>
        <begin position="543"/>
        <end position="563"/>
    </location>
</feature>
<dbReference type="AlphaFoldDB" id="A0A371D6R0"/>
<evidence type="ECO:0000259" key="2">
    <source>
        <dbReference type="Pfam" id="PF06985"/>
    </source>
</evidence>
<feature type="domain" description="DUF8212" evidence="3">
    <location>
        <begin position="244"/>
        <end position="381"/>
    </location>
</feature>
<dbReference type="STRING" id="139420.A0A371D6R0"/>
<reference evidence="4 5" key="1">
    <citation type="journal article" date="2018" name="Biotechnol. Biofuels">
        <title>Integrative visual omics of the white-rot fungus Polyporus brumalis exposes the biotechnological potential of its oxidative enzymes for delignifying raw plant biomass.</title>
        <authorList>
            <person name="Miyauchi S."/>
            <person name="Rancon A."/>
            <person name="Drula E."/>
            <person name="Hage H."/>
            <person name="Chaduli D."/>
            <person name="Favel A."/>
            <person name="Grisel S."/>
            <person name="Henrissat B."/>
            <person name="Herpoel-Gimbert I."/>
            <person name="Ruiz-Duenas F.J."/>
            <person name="Chevret D."/>
            <person name="Hainaut M."/>
            <person name="Lin J."/>
            <person name="Wang M."/>
            <person name="Pangilinan J."/>
            <person name="Lipzen A."/>
            <person name="Lesage-Meessen L."/>
            <person name="Navarro D."/>
            <person name="Riley R."/>
            <person name="Grigoriev I.V."/>
            <person name="Zhou S."/>
            <person name="Raouche S."/>
            <person name="Rosso M.N."/>
        </authorList>
    </citation>
    <scope>NUCLEOTIDE SEQUENCE [LARGE SCALE GENOMIC DNA]</scope>
    <source>
        <strain evidence="4 5">BRFM 1820</strain>
    </source>
</reference>
<evidence type="ECO:0000256" key="1">
    <source>
        <dbReference type="SAM" id="MobiDB-lite"/>
    </source>
</evidence>
<dbReference type="EMBL" id="KZ857413">
    <property type="protein sequence ID" value="RDX48234.1"/>
    <property type="molecule type" value="Genomic_DNA"/>
</dbReference>
<keyword evidence="5" id="KW-1185">Reference proteome</keyword>